<evidence type="ECO:0000256" key="4">
    <source>
        <dbReference type="ARBA" id="ARBA00022801"/>
    </source>
</evidence>
<dbReference type="GO" id="GO:0046872">
    <property type="term" value="F:metal ion binding"/>
    <property type="evidence" value="ECO:0007669"/>
    <property type="project" value="UniProtKB-KW"/>
</dbReference>
<dbReference type="EMBL" id="CP042344">
    <property type="protein sequence ID" value="QEA11985.1"/>
    <property type="molecule type" value="Genomic_DNA"/>
</dbReference>
<dbReference type="Pfam" id="PF01557">
    <property type="entry name" value="FAA_hydrolase"/>
    <property type="match status" value="1"/>
</dbReference>
<evidence type="ECO:0000313" key="7">
    <source>
        <dbReference type="Proteomes" id="UP000321199"/>
    </source>
</evidence>
<accession>A0A5B8RUS7</accession>
<dbReference type="Gene3D" id="3.90.850.10">
    <property type="entry name" value="Fumarylacetoacetase-like, C-terminal domain"/>
    <property type="match status" value="1"/>
</dbReference>
<dbReference type="GO" id="GO:0016787">
    <property type="term" value="F:hydrolase activity"/>
    <property type="evidence" value="ECO:0007669"/>
    <property type="project" value="UniProtKB-KW"/>
</dbReference>
<feature type="domain" description="Fumarylacetoacetase-like C-terminal" evidence="5">
    <location>
        <begin position="72"/>
        <end position="278"/>
    </location>
</feature>
<comment type="cofactor">
    <cofactor evidence="1">
        <name>Mg(2+)</name>
        <dbReference type="ChEBI" id="CHEBI:18420"/>
    </cofactor>
</comment>
<dbReference type="PANTHER" id="PTHR42796:SF4">
    <property type="entry name" value="FUMARYLACETOACETATE HYDROLASE DOMAIN-CONTAINING PROTEIN 2A"/>
    <property type="match status" value="1"/>
</dbReference>
<dbReference type="FunFam" id="3.90.850.10:FF:000002">
    <property type="entry name" value="2-hydroxyhepta-2,4-diene-1,7-dioate isomerase"/>
    <property type="match status" value="1"/>
</dbReference>
<protein>
    <submittedName>
        <fullName evidence="6">Fumarylacetoacetate hydrolase family protein</fullName>
    </submittedName>
</protein>
<gene>
    <name evidence="6" type="ORF">FOZ74_02435</name>
</gene>
<dbReference type="OrthoDB" id="9805307at2"/>
<proteinExistence type="inferred from homology"/>
<dbReference type="GO" id="GO:0019752">
    <property type="term" value="P:carboxylic acid metabolic process"/>
    <property type="evidence" value="ECO:0007669"/>
    <property type="project" value="UniProtKB-ARBA"/>
</dbReference>
<dbReference type="AlphaFoldDB" id="A0A5B8RUS7"/>
<evidence type="ECO:0000256" key="2">
    <source>
        <dbReference type="ARBA" id="ARBA00010211"/>
    </source>
</evidence>
<organism evidence="6 7">
    <name type="scientific">Comamonas flocculans</name>
    <dbReference type="NCBI Taxonomy" id="2597701"/>
    <lineage>
        <taxon>Bacteria</taxon>
        <taxon>Pseudomonadati</taxon>
        <taxon>Pseudomonadota</taxon>
        <taxon>Betaproteobacteria</taxon>
        <taxon>Burkholderiales</taxon>
        <taxon>Comamonadaceae</taxon>
        <taxon>Comamonas</taxon>
    </lineage>
</organism>
<comment type="similarity">
    <text evidence="2">Belongs to the FAH family.</text>
</comment>
<evidence type="ECO:0000259" key="5">
    <source>
        <dbReference type="Pfam" id="PF01557"/>
    </source>
</evidence>
<keyword evidence="3" id="KW-0479">Metal-binding</keyword>
<dbReference type="KEGG" id="cof:FOZ74_02435"/>
<dbReference type="InterPro" id="IPR036663">
    <property type="entry name" value="Fumarylacetoacetase_C_sf"/>
</dbReference>
<dbReference type="PANTHER" id="PTHR42796">
    <property type="entry name" value="FUMARYLACETOACETATE HYDROLASE DOMAIN-CONTAINING PROTEIN 2A-RELATED"/>
    <property type="match status" value="1"/>
</dbReference>
<keyword evidence="4 6" id="KW-0378">Hydrolase</keyword>
<evidence type="ECO:0000313" key="6">
    <source>
        <dbReference type="EMBL" id="QEA11985.1"/>
    </source>
</evidence>
<dbReference type="GO" id="GO:0016853">
    <property type="term" value="F:isomerase activity"/>
    <property type="evidence" value="ECO:0007669"/>
    <property type="project" value="UniProtKB-ARBA"/>
</dbReference>
<dbReference type="InterPro" id="IPR011234">
    <property type="entry name" value="Fumarylacetoacetase-like_C"/>
</dbReference>
<dbReference type="RefSeq" id="WP_146911579.1">
    <property type="nucleotide sequence ID" value="NZ_CP042344.1"/>
</dbReference>
<dbReference type="SUPFAM" id="SSF56529">
    <property type="entry name" value="FAH"/>
    <property type="match status" value="1"/>
</dbReference>
<evidence type="ECO:0000256" key="3">
    <source>
        <dbReference type="ARBA" id="ARBA00022723"/>
    </source>
</evidence>
<dbReference type="Proteomes" id="UP000321199">
    <property type="component" value="Chromosome"/>
</dbReference>
<reference evidence="6 7" key="1">
    <citation type="submission" date="2019-07" db="EMBL/GenBank/DDBJ databases">
        <title>Complete genome sequence of Comamonas sp. NLF 7-7 isolated from livestock.</title>
        <authorList>
            <person name="Kim D.H."/>
            <person name="Kim J.G."/>
        </authorList>
    </citation>
    <scope>NUCLEOTIDE SEQUENCE [LARGE SCALE GENOMIC DNA]</scope>
    <source>
        <strain evidence="6 7">NLF 7-7</strain>
    </source>
</reference>
<evidence type="ECO:0000256" key="1">
    <source>
        <dbReference type="ARBA" id="ARBA00001946"/>
    </source>
</evidence>
<name>A0A5B8RUS7_9BURK</name>
<keyword evidence="7" id="KW-1185">Reference proteome</keyword>
<sequence>MKLASVQIQGQVRAAVVQGAQVATIGAPGEDLGALLRAGTSISEFAALAAQAGEWHALSDAQFLAPVPRPGKAVCVGLNYADHTRESRMEQPAHPTLFMRCASSLAAHESAVRRPPGDDSLDFEGEMVVVIGTGGRHIRREAALSHVFGYAVGNDISVREFQFRSPQWTLGKNVDGTGPWGPWVVTADALPPGGSGLKIETWLNGQVMQSANTSDMIFDVATLVASVSEAMTLEPGDILFSGTPAGVGMGRTPVRYMQPGDVVEVGIERLGLLRNRIVAG</sequence>
<dbReference type="InterPro" id="IPR051121">
    <property type="entry name" value="FAH"/>
</dbReference>